<dbReference type="AlphaFoldDB" id="A0A2A4YMB6"/>
<dbReference type="Pfam" id="PF01075">
    <property type="entry name" value="Glyco_transf_9"/>
    <property type="match status" value="1"/>
</dbReference>
<dbReference type="InterPro" id="IPR051199">
    <property type="entry name" value="LPS_LOS_Heptosyltrfase"/>
</dbReference>
<dbReference type="CDD" id="cd03789">
    <property type="entry name" value="GT9_LPS_heptosyltransferase"/>
    <property type="match status" value="1"/>
</dbReference>
<dbReference type="Gene3D" id="3.40.50.2000">
    <property type="entry name" value="Glycogen Phosphorylase B"/>
    <property type="match status" value="2"/>
</dbReference>
<keyword evidence="2" id="KW-0808">Transferase</keyword>
<dbReference type="PANTHER" id="PTHR30160">
    <property type="entry name" value="TETRAACYLDISACCHARIDE 4'-KINASE-RELATED"/>
    <property type="match status" value="1"/>
</dbReference>
<evidence type="ECO:0000313" key="4">
    <source>
        <dbReference type="Proteomes" id="UP000217838"/>
    </source>
</evidence>
<evidence type="ECO:0008006" key="5">
    <source>
        <dbReference type="Google" id="ProtNLM"/>
    </source>
</evidence>
<reference evidence="4" key="1">
    <citation type="submission" date="2017-08" db="EMBL/GenBank/DDBJ databases">
        <title>A dynamic microbial community with high functional redundancy inhabits the cold, oxic subseafloor aquifer.</title>
        <authorList>
            <person name="Tully B.J."/>
            <person name="Wheat C.G."/>
            <person name="Glazer B.T."/>
            <person name="Huber J.A."/>
        </authorList>
    </citation>
    <scope>NUCLEOTIDE SEQUENCE [LARGE SCALE GENOMIC DNA]</scope>
</reference>
<dbReference type="EMBL" id="NVUU01000009">
    <property type="protein sequence ID" value="PCI95760.1"/>
    <property type="molecule type" value="Genomic_DNA"/>
</dbReference>
<evidence type="ECO:0000313" key="3">
    <source>
        <dbReference type="EMBL" id="PCI95760.1"/>
    </source>
</evidence>
<dbReference type="Proteomes" id="UP000217838">
    <property type="component" value="Unassembled WGS sequence"/>
</dbReference>
<dbReference type="SUPFAM" id="SSF53756">
    <property type="entry name" value="UDP-Glycosyltransferase/glycogen phosphorylase"/>
    <property type="match status" value="1"/>
</dbReference>
<dbReference type="GO" id="GO:0008713">
    <property type="term" value="F:ADP-heptose-lipopolysaccharide heptosyltransferase activity"/>
    <property type="evidence" value="ECO:0007669"/>
    <property type="project" value="TreeGrafter"/>
</dbReference>
<keyword evidence="1" id="KW-0328">Glycosyltransferase</keyword>
<dbReference type="GO" id="GO:0005829">
    <property type="term" value="C:cytosol"/>
    <property type="evidence" value="ECO:0007669"/>
    <property type="project" value="TreeGrafter"/>
</dbReference>
<evidence type="ECO:0000256" key="2">
    <source>
        <dbReference type="ARBA" id="ARBA00022679"/>
    </source>
</evidence>
<dbReference type="GO" id="GO:0009244">
    <property type="term" value="P:lipopolysaccharide core region biosynthetic process"/>
    <property type="evidence" value="ECO:0007669"/>
    <property type="project" value="TreeGrafter"/>
</dbReference>
<accession>A0A2A4YMB6</accession>
<comment type="caution">
    <text evidence="3">The sequence shown here is derived from an EMBL/GenBank/DDBJ whole genome shotgun (WGS) entry which is preliminary data.</text>
</comment>
<sequence length="374" mass="42617">MQKTFEMQRKQSLDSHPYSFLIVKMSALGDIIHALSVADYLKEKFPKCTVSWVVEERFEDLVSAASSVDVVYPISIKSVRKNFFSLLLSISSFRKNLKKQTFDVVLDLQGNTKSAFVLSLIKAKKKVGFSRSCVSEWPNLLATHSKIDVDLSHQISSQYLTFVRKYFLDEETFLPKPIFLADESPEIFQKFHQEQRAANRKILMICPGSNWENKRLSDDVLKNLLQRLETKFDLSFVFIYGSEKEKIFAEQLTTKYKHATFLGRLQISKWQALMREVDLVFAVDSSALHLASIGEVPTFSVFGPSSLSVYKPSGSLHKGIQGTCPYGKTFVKHCPLLRTCKTGACIKEIKVDDLEKSFSKFYESLFSTDANCIK</sequence>
<dbReference type="PANTHER" id="PTHR30160:SF1">
    <property type="entry name" value="LIPOPOLYSACCHARIDE 1,2-N-ACETYLGLUCOSAMINETRANSFERASE-RELATED"/>
    <property type="match status" value="1"/>
</dbReference>
<gene>
    <name evidence="3" type="ORF">COB11_01205</name>
</gene>
<dbReference type="InterPro" id="IPR002201">
    <property type="entry name" value="Glyco_trans_9"/>
</dbReference>
<proteinExistence type="predicted"/>
<protein>
    <recommendedName>
        <fullName evidence="5">Lipopolysaccharide heptosyltransferase I</fullName>
    </recommendedName>
</protein>
<name>A0A2A4YMB6_UNCAE</name>
<evidence type="ECO:0000256" key="1">
    <source>
        <dbReference type="ARBA" id="ARBA00022676"/>
    </source>
</evidence>
<organism evidence="3 4">
    <name type="scientific">Aerophobetes bacterium</name>
    <dbReference type="NCBI Taxonomy" id="2030807"/>
    <lineage>
        <taxon>Bacteria</taxon>
        <taxon>Candidatus Aerophobota</taxon>
    </lineage>
</organism>